<dbReference type="EMBL" id="JACADJ010000043">
    <property type="protein sequence ID" value="NWH05703.1"/>
    <property type="molecule type" value="Genomic_DNA"/>
</dbReference>
<dbReference type="Gene3D" id="3.30.1490.20">
    <property type="entry name" value="ATP-grasp fold, A domain"/>
    <property type="match status" value="1"/>
</dbReference>
<dbReference type="RefSeq" id="WP_178367161.1">
    <property type="nucleotide sequence ID" value="NZ_JACADJ010000043.1"/>
</dbReference>
<keyword evidence="7" id="KW-1185">Reference proteome</keyword>
<evidence type="ECO:0000313" key="6">
    <source>
        <dbReference type="EMBL" id="NWH05703.1"/>
    </source>
</evidence>
<dbReference type="InterPro" id="IPR011761">
    <property type="entry name" value="ATP-grasp"/>
</dbReference>
<evidence type="ECO:0000259" key="5">
    <source>
        <dbReference type="PROSITE" id="PS50975"/>
    </source>
</evidence>
<dbReference type="Pfam" id="PF07478">
    <property type="entry name" value="Dala_Dala_lig_C"/>
    <property type="match status" value="1"/>
</dbReference>
<sequence>MKVAVIYNRESTKVINLFGIPNREKYGLESIQRILNALKKGGHQAVAIEGDKDLIDRLEEFMPRVIKGELPGMALNLSYGIQGQARYTHVPGILEMVGLPYVGSNPLAHSLALDKVVAKMLFVQNGIPTPEFAVIPTPDSPLPDLEFPLIVKPKNEAVSFGIQVVDNSEDLKNAAQAIFKEFGQAVLAEQYIEGREINIGLLGNGPNVETFLPAELIFGDTGPQIYTLEDKKRTSGREVGVQCPADLDDKSTCDAQDIAKSAFEVLGCYDCARVDMRLDKNGNLYVLEINSLPSLGEHGSYVAAAEAMGMNFTALINRLIQTASSRYFGTPEPPSLQTQKLAAKDVVFGFLTKNRDLMEKKIESWVNISSRTDDPAGIRVAAQKLDKTLKEIGMKPVADFTDHRDIWTWESPKGFRRGTLFISQLDVPRGLNSGYEYFRRTPEWLFGEGIGASRAQLVQFEFMLRALKSVRRFSRTRVGFACYADEGRHCDESAAILTQAAASASRVVVLKPGNVGDFMIVSRRGQQQYRLIVEGKSVKLGQSGRHTDIMKTLYMKLLEMSNLDNKKARIGISAVDFKTEAFPERLPHRVQVLIQASYPTAAKGRELHAALKRIFKGDGLKWNLIAISERPPMLERKVNLQLIKTIQDIAGQWDIPLLTESSLWPSPAGMVPDTVPVACGLGPVAKDLYTSREAVSRISIVQRTLMMAQFLLNTAEE</sequence>
<comment type="caution">
    <text evidence="6">The sequence shown here is derived from an EMBL/GenBank/DDBJ whole genome shotgun (WGS) entry which is preliminary data.</text>
</comment>
<dbReference type="PANTHER" id="PTHR23132:SF23">
    <property type="entry name" value="D-ALANINE--D-ALANINE LIGASE B"/>
    <property type="match status" value="1"/>
</dbReference>
<evidence type="ECO:0000313" key="7">
    <source>
        <dbReference type="Proteomes" id="UP000553343"/>
    </source>
</evidence>
<name>A0A850T1W7_9BACT</name>
<gene>
    <name evidence="6" type="ORF">HXW94_12025</name>
</gene>
<dbReference type="Gene3D" id="3.40.630.10">
    <property type="entry name" value="Zn peptidases"/>
    <property type="match status" value="1"/>
</dbReference>
<dbReference type="GO" id="GO:0005524">
    <property type="term" value="F:ATP binding"/>
    <property type="evidence" value="ECO:0007669"/>
    <property type="project" value="UniProtKB-UniRule"/>
</dbReference>
<dbReference type="InterPro" id="IPR013815">
    <property type="entry name" value="ATP_grasp_subdomain_1"/>
</dbReference>
<feature type="domain" description="ATP-grasp" evidence="5">
    <location>
        <begin position="119"/>
        <end position="321"/>
    </location>
</feature>
<dbReference type="GO" id="GO:0008716">
    <property type="term" value="F:D-alanine-D-alanine ligase activity"/>
    <property type="evidence" value="ECO:0007669"/>
    <property type="project" value="InterPro"/>
</dbReference>
<dbReference type="Proteomes" id="UP000553343">
    <property type="component" value="Unassembled WGS sequence"/>
</dbReference>
<dbReference type="Gene3D" id="3.30.470.20">
    <property type="entry name" value="ATP-grasp fold, B domain"/>
    <property type="match status" value="1"/>
</dbReference>
<dbReference type="PANTHER" id="PTHR23132">
    <property type="entry name" value="D-ALANINE--D-ALANINE LIGASE"/>
    <property type="match status" value="1"/>
</dbReference>
<reference evidence="6 7" key="1">
    <citation type="submission" date="2020-06" db="EMBL/GenBank/DDBJ databases">
        <title>High-quality draft genome of sulfate reducer Desulfobacter latus type strain AcrS2 isolated from marine sediment.</title>
        <authorList>
            <person name="Hoppe M."/>
            <person name="Larsen C.K."/>
            <person name="Marshall I.P.G."/>
            <person name="Schramm A."/>
            <person name="Marietou A.G."/>
        </authorList>
    </citation>
    <scope>NUCLEOTIDE SEQUENCE [LARGE SCALE GENOMIC DNA]</scope>
    <source>
        <strain evidence="6 7">AcRS2</strain>
    </source>
</reference>
<keyword evidence="4" id="KW-0067">ATP-binding</keyword>
<evidence type="ECO:0000256" key="1">
    <source>
        <dbReference type="ARBA" id="ARBA00010871"/>
    </source>
</evidence>
<dbReference type="InterPro" id="IPR016185">
    <property type="entry name" value="PreATP-grasp_dom_sf"/>
</dbReference>
<protein>
    <submittedName>
        <fullName evidence="6">ATP-grasp domain-containing protein</fullName>
    </submittedName>
</protein>
<dbReference type="SUPFAM" id="SSF53187">
    <property type="entry name" value="Zn-dependent exopeptidases"/>
    <property type="match status" value="1"/>
</dbReference>
<evidence type="ECO:0000256" key="4">
    <source>
        <dbReference type="PROSITE-ProRule" id="PRU00409"/>
    </source>
</evidence>
<comment type="similarity">
    <text evidence="1">Belongs to the D-alanine--D-alanine ligase family.</text>
</comment>
<dbReference type="Gene3D" id="3.40.50.20">
    <property type="match status" value="1"/>
</dbReference>
<evidence type="ECO:0000256" key="3">
    <source>
        <dbReference type="ARBA" id="ARBA00023316"/>
    </source>
</evidence>
<dbReference type="SUPFAM" id="SSF56059">
    <property type="entry name" value="Glutathione synthetase ATP-binding domain-like"/>
    <property type="match status" value="1"/>
</dbReference>
<dbReference type="PROSITE" id="PS50975">
    <property type="entry name" value="ATP_GRASP"/>
    <property type="match status" value="1"/>
</dbReference>
<dbReference type="AlphaFoldDB" id="A0A850T1W7"/>
<dbReference type="Gene3D" id="3.30.70.360">
    <property type="match status" value="1"/>
</dbReference>
<dbReference type="InterPro" id="IPR011095">
    <property type="entry name" value="Dala_Dala_lig_C"/>
</dbReference>
<keyword evidence="3" id="KW-0961">Cell wall biogenesis/degradation</keyword>
<keyword evidence="2" id="KW-0436">Ligase</keyword>
<dbReference type="GO" id="GO:0046872">
    <property type="term" value="F:metal ion binding"/>
    <property type="evidence" value="ECO:0007669"/>
    <property type="project" value="InterPro"/>
</dbReference>
<dbReference type="SUPFAM" id="SSF52440">
    <property type="entry name" value="PreATP-grasp domain"/>
    <property type="match status" value="1"/>
</dbReference>
<evidence type="ECO:0000256" key="2">
    <source>
        <dbReference type="ARBA" id="ARBA00022598"/>
    </source>
</evidence>
<keyword evidence="4" id="KW-0547">Nucleotide-binding</keyword>
<organism evidence="6 7">
    <name type="scientific">Desulfobacter latus</name>
    <dbReference type="NCBI Taxonomy" id="2292"/>
    <lineage>
        <taxon>Bacteria</taxon>
        <taxon>Pseudomonadati</taxon>
        <taxon>Thermodesulfobacteriota</taxon>
        <taxon>Desulfobacteria</taxon>
        <taxon>Desulfobacterales</taxon>
        <taxon>Desulfobacteraceae</taxon>
        <taxon>Desulfobacter</taxon>
    </lineage>
</organism>
<accession>A0A850T1W7</accession>
<dbReference type="GO" id="GO:0071555">
    <property type="term" value="P:cell wall organization"/>
    <property type="evidence" value="ECO:0007669"/>
    <property type="project" value="UniProtKB-KW"/>
</dbReference>
<proteinExistence type="inferred from homology"/>